<evidence type="ECO:0000313" key="2">
    <source>
        <dbReference type="EMBL" id="MFC5449059.1"/>
    </source>
</evidence>
<sequence length="271" mass="30995">MMGGQLSLFDELFGGSGNKELPSLEEINNLIDQGAIFYISHSAGKDSQAMYAVLKNIVPHDQIVVVHADLGDVEWPGVQDHIKKYTEHEVHIVKANKTFLQMVEDRGKWPSASYRQCTSDLKRGPIFKFIRNDLKRRKATIAVNCVGIRAQESASRGKKDPFSYNKLESCSDRVIRHVYNWYPLFYFSTDEVFDTIRTAGQEPFWAYKKNERLSCVFCIMGCVNDLRHGAEQNPDLYRRYVELEKKIGHTMFMKGSKPIPLEDHVGIKVSA</sequence>
<organism evidence="2 3">
    <name type="scientific">Paenibacillus aestuarii</name>
    <dbReference type="NCBI Taxonomy" id="516965"/>
    <lineage>
        <taxon>Bacteria</taxon>
        <taxon>Bacillati</taxon>
        <taxon>Bacillota</taxon>
        <taxon>Bacilli</taxon>
        <taxon>Bacillales</taxon>
        <taxon>Paenibacillaceae</taxon>
        <taxon>Paenibacillus</taxon>
    </lineage>
</organism>
<dbReference type="EMBL" id="JBHSMJ010000017">
    <property type="protein sequence ID" value="MFC5449059.1"/>
    <property type="molecule type" value="Genomic_DNA"/>
</dbReference>
<proteinExistence type="predicted"/>
<dbReference type="Proteomes" id="UP001596044">
    <property type="component" value="Unassembled WGS sequence"/>
</dbReference>
<name>A0ABW0K744_9BACL</name>
<gene>
    <name evidence="2" type="ORF">ACFPOG_12360</name>
</gene>
<dbReference type="InterPro" id="IPR014729">
    <property type="entry name" value="Rossmann-like_a/b/a_fold"/>
</dbReference>
<dbReference type="RefSeq" id="WP_377524601.1">
    <property type="nucleotide sequence ID" value="NZ_JBHSMJ010000017.1"/>
</dbReference>
<dbReference type="Gene3D" id="3.40.50.620">
    <property type="entry name" value="HUPs"/>
    <property type="match status" value="1"/>
</dbReference>
<comment type="caution">
    <text evidence="2">The sequence shown here is derived from an EMBL/GenBank/DDBJ whole genome shotgun (WGS) entry which is preliminary data.</text>
</comment>
<evidence type="ECO:0000313" key="3">
    <source>
        <dbReference type="Proteomes" id="UP001596044"/>
    </source>
</evidence>
<evidence type="ECO:0000259" key="1">
    <source>
        <dbReference type="Pfam" id="PF01507"/>
    </source>
</evidence>
<keyword evidence="3" id="KW-1185">Reference proteome</keyword>
<reference evidence="3" key="1">
    <citation type="journal article" date="2019" name="Int. J. Syst. Evol. Microbiol.">
        <title>The Global Catalogue of Microorganisms (GCM) 10K type strain sequencing project: providing services to taxonomists for standard genome sequencing and annotation.</title>
        <authorList>
            <consortium name="The Broad Institute Genomics Platform"/>
            <consortium name="The Broad Institute Genome Sequencing Center for Infectious Disease"/>
            <person name="Wu L."/>
            <person name="Ma J."/>
        </authorList>
    </citation>
    <scope>NUCLEOTIDE SEQUENCE [LARGE SCALE GENOMIC DNA]</scope>
    <source>
        <strain evidence="3">KACC 11904</strain>
    </source>
</reference>
<protein>
    <submittedName>
        <fullName evidence="2">Phosphoadenosine phosphosulfate reductase family protein</fullName>
    </submittedName>
</protein>
<dbReference type="Pfam" id="PF01507">
    <property type="entry name" value="PAPS_reduct"/>
    <property type="match status" value="1"/>
</dbReference>
<dbReference type="InterPro" id="IPR002500">
    <property type="entry name" value="PAPS_reduct_dom"/>
</dbReference>
<accession>A0ABW0K744</accession>
<feature type="domain" description="Phosphoadenosine phosphosulphate reductase" evidence="1">
    <location>
        <begin position="39"/>
        <end position="203"/>
    </location>
</feature>
<dbReference type="SUPFAM" id="SSF52402">
    <property type="entry name" value="Adenine nucleotide alpha hydrolases-like"/>
    <property type="match status" value="1"/>
</dbReference>